<reference evidence="3 4" key="1">
    <citation type="submission" date="2020-07" db="EMBL/GenBank/DDBJ databases">
        <title>MOT database genomes.</title>
        <authorList>
            <person name="Joseph S."/>
            <person name="Aduse-Opoku J."/>
            <person name="Hashim A."/>
            <person name="Wade W."/>
            <person name="Curtis M."/>
        </authorList>
    </citation>
    <scope>NUCLEOTIDE SEQUENCE [LARGE SCALE GENOMIC DNA]</scope>
    <source>
        <strain evidence="3 4">DSM 100099</strain>
    </source>
</reference>
<evidence type="ECO:0000256" key="2">
    <source>
        <dbReference type="SAM" id="Phobius"/>
    </source>
</evidence>
<keyword evidence="4" id="KW-1185">Reference proteome</keyword>
<sequence length="174" mass="18753">MPSDAHLDDRPLAVRAVASVRTSRWRGRQLRMCRYDALHHDGHVETDVRLTVMYRRSPADFETVSRTVHHSCPEVGTGAWVDAAGRVVDGPGPLDHPGWPRNGRRVPWPMPEARPDPRRAARWRAALGGAALVVGIVLLVGTAGDGPVGALGALSALCGAAALATLLRDGTRRR</sequence>
<protein>
    <submittedName>
        <fullName evidence="3">Uncharacterized protein</fullName>
    </submittedName>
</protein>
<proteinExistence type="predicted"/>
<dbReference type="AlphaFoldDB" id="A0A853EPI3"/>
<dbReference type="EMBL" id="JACBYE010000004">
    <property type="protein sequence ID" value="NYS92430.1"/>
    <property type="molecule type" value="Genomic_DNA"/>
</dbReference>
<dbReference type="Proteomes" id="UP000561011">
    <property type="component" value="Unassembled WGS sequence"/>
</dbReference>
<evidence type="ECO:0000256" key="1">
    <source>
        <dbReference type="SAM" id="MobiDB-lite"/>
    </source>
</evidence>
<organism evidence="3 4">
    <name type="scientific">Sanguibacter inulinus</name>
    <dbReference type="NCBI Taxonomy" id="60922"/>
    <lineage>
        <taxon>Bacteria</taxon>
        <taxon>Bacillati</taxon>
        <taxon>Actinomycetota</taxon>
        <taxon>Actinomycetes</taxon>
        <taxon>Micrococcales</taxon>
        <taxon>Sanguibacteraceae</taxon>
        <taxon>Sanguibacter</taxon>
    </lineage>
</organism>
<keyword evidence="2" id="KW-1133">Transmembrane helix</keyword>
<comment type="caution">
    <text evidence="3">The sequence shown here is derived from an EMBL/GenBank/DDBJ whole genome shotgun (WGS) entry which is preliminary data.</text>
</comment>
<keyword evidence="2" id="KW-0472">Membrane</keyword>
<dbReference type="RefSeq" id="WP_179912301.1">
    <property type="nucleotide sequence ID" value="NZ_JACBYE010000004.1"/>
</dbReference>
<evidence type="ECO:0000313" key="3">
    <source>
        <dbReference type="EMBL" id="NYS92430.1"/>
    </source>
</evidence>
<feature type="region of interest" description="Disordered" evidence="1">
    <location>
        <begin position="91"/>
        <end position="110"/>
    </location>
</feature>
<accession>A0A853EPI3</accession>
<gene>
    <name evidence="3" type="ORF">HZZ10_02640</name>
</gene>
<feature type="transmembrane region" description="Helical" evidence="2">
    <location>
        <begin position="148"/>
        <end position="167"/>
    </location>
</feature>
<keyword evidence="2" id="KW-0812">Transmembrane</keyword>
<evidence type="ECO:0000313" key="4">
    <source>
        <dbReference type="Proteomes" id="UP000561011"/>
    </source>
</evidence>
<name>A0A853EPI3_9MICO</name>
<feature type="transmembrane region" description="Helical" evidence="2">
    <location>
        <begin position="123"/>
        <end position="142"/>
    </location>
</feature>